<comment type="caution">
    <text evidence="1">The sequence shown here is derived from an EMBL/GenBank/DDBJ whole genome shotgun (WGS) entry which is preliminary data.</text>
</comment>
<dbReference type="Proteomes" id="UP000198034">
    <property type="component" value="Unassembled WGS sequence"/>
</dbReference>
<sequence>MKNSEAKKEVVLTFENKEHLLCQVISLISVCETALHFHEDNRLPQYNDFQHEQITGSSFYNLTDVLKMSKDMLRECI</sequence>
<name>A0A246GEC8_9FLAO</name>
<dbReference type="AlphaFoldDB" id="A0A246GEC8"/>
<organism evidence="1 2">
    <name type="scientific">Flavobacterium columnare</name>
    <dbReference type="NCBI Taxonomy" id="996"/>
    <lineage>
        <taxon>Bacteria</taxon>
        <taxon>Pseudomonadati</taxon>
        <taxon>Bacteroidota</taxon>
        <taxon>Flavobacteriia</taxon>
        <taxon>Flavobacteriales</taxon>
        <taxon>Flavobacteriaceae</taxon>
        <taxon>Flavobacterium</taxon>
    </lineage>
</organism>
<protein>
    <submittedName>
        <fullName evidence="1">Uncharacterized protein</fullName>
    </submittedName>
</protein>
<evidence type="ECO:0000313" key="2">
    <source>
        <dbReference type="Proteomes" id="UP000198034"/>
    </source>
</evidence>
<dbReference type="EMBL" id="MTCY01000001">
    <property type="protein sequence ID" value="OWP79730.1"/>
    <property type="molecule type" value="Genomic_DNA"/>
</dbReference>
<proteinExistence type="predicted"/>
<evidence type="ECO:0000313" key="1">
    <source>
        <dbReference type="EMBL" id="OWP79730.1"/>
    </source>
</evidence>
<gene>
    <name evidence="1" type="ORF">BWK62_00385</name>
</gene>
<accession>A0A246GEC8</accession>
<reference evidence="1 2" key="1">
    <citation type="journal article" date="2017" name="Infect. Genet. Evol.">
        <title>Comparative genome analysis of fish pathogen Flavobacterium columnare reveals extensive sequence diversity within the species.</title>
        <authorList>
            <person name="Kayansamruaj P."/>
            <person name="Dong H.T."/>
            <person name="Hirono I."/>
            <person name="Kondo H."/>
            <person name="Senapin S."/>
            <person name="Rodkhum C."/>
        </authorList>
    </citation>
    <scope>NUCLEOTIDE SEQUENCE [LARGE SCALE GENOMIC DNA]</scope>
    <source>
        <strain evidence="1 2">1214</strain>
    </source>
</reference>